<reference evidence="2 3" key="1">
    <citation type="submission" date="2016-10" db="EMBL/GenBank/DDBJ databases">
        <authorList>
            <person name="Varghese N."/>
            <person name="Submissions S."/>
        </authorList>
    </citation>
    <scope>NUCLEOTIDE SEQUENCE [LARGE SCALE GENOMIC DNA]</scope>
    <source>
        <strain evidence="3">YIM D21,KCTC 23444,ACCC 10710</strain>
    </source>
</reference>
<proteinExistence type="predicted"/>
<dbReference type="EMBL" id="FOMS01000001">
    <property type="protein sequence ID" value="SFD42927.1"/>
    <property type="molecule type" value="Genomic_DNA"/>
</dbReference>
<dbReference type="AlphaFoldDB" id="A0A1I1S949"/>
<evidence type="ECO:0000313" key="2">
    <source>
        <dbReference type="EMBL" id="SFD42927.1"/>
    </source>
</evidence>
<evidence type="ECO:0000256" key="1">
    <source>
        <dbReference type="SAM" id="MobiDB-lite"/>
    </source>
</evidence>
<dbReference type="Proteomes" id="UP000325289">
    <property type="component" value="Unassembled WGS sequence"/>
</dbReference>
<feature type="region of interest" description="Disordered" evidence="1">
    <location>
        <begin position="111"/>
        <end position="139"/>
    </location>
</feature>
<keyword evidence="3" id="KW-1185">Reference proteome</keyword>
<gene>
    <name evidence="2" type="ORF">SAMN04515678_10137</name>
</gene>
<sequence>MPESEDLPRLLLAEASDVDRGHQYAVCAESRVRKRNDCLRRAGRITTLTMQLSSAVGIGPRRVGITLPRPPQIALRIPKQCRRDAAHAVRSGGPDADCDLAEKIGVERVSLSKSSQSLTHDAETRPEDQDQQFNGQIPAPPLAVGCAQELLQDTVAGVGITFGPVQPTE</sequence>
<accession>A0A1I1S949</accession>
<name>A0A1I1S949_9RHOB</name>
<evidence type="ECO:0000313" key="3">
    <source>
        <dbReference type="Proteomes" id="UP000325289"/>
    </source>
</evidence>
<organism evidence="2 3">
    <name type="scientific">Roseivivax sediminis</name>
    <dbReference type="NCBI Taxonomy" id="936889"/>
    <lineage>
        <taxon>Bacteria</taxon>
        <taxon>Pseudomonadati</taxon>
        <taxon>Pseudomonadota</taxon>
        <taxon>Alphaproteobacteria</taxon>
        <taxon>Rhodobacterales</taxon>
        <taxon>Roseobacteraceae</taxon>
        <taxon>Roseivivax</taxon>
    </lineage>
</organism>
<protein>
    <submittedName>
        <fullName evidence="2">Uncharacterized protein</fullName>
    </submittedName>
</protein>